<proteinExistence type="predicted"/>
<keyword evidence="2" id="KW-1185">Reference proteome</keyword>
<reference evidence="1 2" key="1">
    <citation type="submission" date="2022-10" db="EMBL/GenBank/DDBJ databases">
        <title>Chitinophaga nivalis PC15 sp. nov., isolated from Pyeongchang county, South Korea.</title>
        <authorList>
            <person name="Trinh H.N."/>
        </authorList>
    </citation>
    <scope>NUCLEOTIDE SEQUENCE [LARGE SCALE GENOMIC DNA]</scope>
    <source>
        <strain evidence="1 2">PC14</strain>
    </source>
</reference>
<evidence type="ECO:0000313" key="2">
    <source>
        <dbReference type="Proteomes" id="UP001207742"/>
    </source>
</evidence>
<evidence type="ECO:0000313" key="1">
    <source>
        <dbReference type="EMBL" id="MCW3488333.1"/>
    </source>
</evidence>
<dbReference type="EMBL" id="JAPDNS010000002">
    <property type="protein sequence ID" value="MCW3488333.1"/>
    <property type="molecule type" value="Genomic_DNA"/>
</dbReference>
<name>A0ABT3IWK1_9BACT</name>
<protein>
    <submittedName>
        <fullName evidence="1">Uncharacterized protein</fullName>
    </submittedName>
</protein>
<accession>A0ABT3IWK1</accession>
<sequence length="72" mass="8198">MSNSTLTVFSNLCLVTNNDLTTHMDMDEIALSEEEQAVFEDTRAALNQVRYFPRAATLQQIFDYAAAKQEHK</sequence>
<dbReference type="Proteomes" id="UP001207742">
    <property type="component" value="Unassembled WGS sequence"/>
</dbReference>
<dbReference type="RefSeq" id="WP_264735135.1">
    <property type="nucleotide sequence ID" value="NZ_JAPDNR010000001.1"/>
</dbReference>
<organism evidence="1 2">
    <name type="scientific">Chitinophaga nivalis</name>
    <dbReference type="NCBI Taxonomy" id="2991709"/>
    <lineage>
        <taxon>Bacteria</taxon>
        <taxon>Pseudomonadati</taxon>
        <taxon>Bacteroidota</taxon>
        <taxon>Chitinophagia</taxon>
        <taxon>Chitinophagales</taxon>
        <taxon>Chitinophagaceae</taxon>
        <taxon>Chitinophaga</taxon>
    </lineage>
</organism>
<comment type="caution">
    <text evidence="1">The sequence shown here is derived from an EMBL/GenBank/DDBJ whole genome shotgun (WGS) entry which is preliminary data.</text>
</comment>
<gene>
    <name evidence="1" type="ORF">OL497_30855</name>
</gene>